<feature type="disulfide bond" evidence="15">
    <location>
        <begin position="1843"/>
        <end position="1858"/>
    </location>
</feature>
<feature type="domain" description="EGF-like" evidence="18">
    <location>
        <begin position="1987"/>
        <end position="2027"/>
    </location>
</feature>
<feature type="disulfide bond" evidence="15">
    <location>
        <begin position="1687"/>
        <end position="1705"/>
    </location>
</feature>
<feature type="compositionally biased region" description="Polar residues" evidence="17">
    <location>
        <begin position="500"/>
        <end position="514"/>
    </location>
</feature>
<dbReference type="InterPro" id="IPR011042">
    <property type="entry name" value="6-blade_b-propeller_TolB-like"/>
</dbReference>
<feature type="disulfide bond" evidence="15">
    <location>
        <begin position="1604"/>
        <end position="1619"/>
    </location>
</feature>
<comment type="similarity">
    <text evidence="2">Belongs to the LDLR family.</text>
</comment>
<dbReference type="GO" id="GO:0043235">
    <property type="term" value="C:receptor complex"/>
    <property type="evidence" value="ECO:0007669"/>
    <property type="project" value="TreeGrafter"/>
</dbReference>
<dbReference type="SUPFAM" id="SSF57196">
    <property type="entry name" value="EGF/Laminin"/>
    <property type="match status" value="4"/>
</dbReference>
<dbReference type="PROSITE" id="PS50026">
    <property type="entry name" value="EGF_3"/>
    <property type="match status" value="1"/>
</dbReference>
<evidence type="ECO:0000256" key="1">
    <source>
        <dbReference type="ARBA" id="ARBA00004251"/>
    </source>
</evidence>
<dbReference type="Gene3D" id="4.10.400.10">
    <property type="entry name" value="Low-density Lipoprotein Receptor"/>
    <property type="match status" value="12"/>
</dbReference>
<feature type="compositionally biased region" description="Polar residues" evidence="17">
    <location>
        <begin position="2476"/>
        <end position="2492"/>
    </location>
</feature>
<reference evidence="19 21" key="1">
    <citation type="journal article" date="2010" name="BMC Genomics">
        <title>Combination of measures distinguishes pre-miRNAs from other stem-loops in the genome of the newly sequenced Anopheles darlingi.</title>
        <authorList>
            <person name="Mendes N.D."/>
            <person name="Freitas A.T."/>
            <person name="Vasconcelos A.T."/>
            <person name="Sagot M.F."/>
        </authorList>
    </citation>
    <scope>NUCLEOTIDE SEQUENCE</scope>
</reference>
<dbReference type="InterPro" id="IPR000742">
    <property type="entry name" value="EGF"/>
</dbReference>
<keyword evidence="11 15" id="KW-1015">Disulfide bond</keyword>
<evidence type="ECO:0000256" key="5">
    <source>
        <dbReference type="ARBA" id="ARBA00022583"/>
    </source>
</evidence>
<dbReference type="FunFam" id="4.10.400.10:FF:000034">
    <property type="entry name" value="Low-density lipoprotein receptor-related protein 2"/>
    <property type="match status" value="2"/>
</dbReference>
<dbReference type="VEuPathDB" id="VectorBase:ADAR2_005595"/>
<dbReference type="InterPro" id="IPR000152">
    <property type="entry name" value="EGF-type_Asp/Asn_hydroxyl_site"/>
</dbReference>
<feature type="disulfide bond" evidence="15">
    <location>
        <begin position="673"/>
        <end position="685"/>
    </location>
</feature>
<feature type="region of interest" description="Disordered" evidence="17">
    <location>
        <begin position="167"/>
        <end position="206"/>
    </location>
</feature>
<dbReference type="Pfam" id="PF07645">
    <property type="entry name" value="EGF_CA"/>
    <property type="match status" value="2"/>
</dbReference>
<dbReference type="GO" id="GO:0016324">
    <property type="term" value="C:apical plasma membrane"/>
    <property type="evidence" value="ECO:0007669"/>
    <property type="project" value="TreeGrafter"/>
</dbReference>
<feature type="disulfide bond" evidence="15">
    <location>
        <begin position="680"/>
        <end position="698"/>
    </location>
</feature>
<feature type="disulfide bond" evidence="15">
    <location>
        <begin position="1680"/>
        <end position="1692"/>
    </location>
</feature>
<dbReference type="PANTHER" id="PTHR22722">
    <property type="entry name" value="LOW-DENSITY LIPOPROTEIN RECEPTOR-RELATED PROTEIN 2-RELATED"/>
    <property type="match status" value="1"/>
</dbReference>
<dbReference type="GO" id="GO:0042562">
    <property type="term" value="F:hormone binding"/>
    <property type="evidence" value="ECO:0007669"/>
    <property type="project" value="TreeGrafter"/>
</dbReference>
<feature type="compositionally biased region" description="Basic and acidic residues" evidence="17">
    <location>
        <begin position="2433"/>
        <end position="2446"/>
    </location>
</feature>
<evidence type="ECO:0000256" key="8">
    <source>
        <dbReference type="ARBA" id="ARBA00022737"/>
    </source>
</evidence>
<dbReference type="STRING" id="43151.W5JIH8"/>
<dbReference type="PROSITE" id="PS50068">
    <property type="entry name" value="LDLRA_2"/>
    <property type="match status" value="13"/>
</dbReference>
<keyword evidence="21" id="KW-1185">Reference proteome</keyword>
<keyword evidence="7" id="KW-0732">Signal</keyword>
<dbReference type="SUPFAM" id="SSF54768">
    <property type="entry name" value="dsRNA-binding domain-like"/>
    <property type="match status" value="1"/>
</dbReference>
<feature type="disulfide bond" evidence="15">
    <location>
        <begin position="1868"/>
        <end position="1886"/>
    </location>
</feature>
<comment type="subcellular location">
    <subcellularLocation>
        <location evidence="1">Cell membrane</location>
        <topology evidence="1">Single-pass type I membrane protein</topology>
    </subcellularLocation>
</comment>
<feature type="disulfide bond" evidence="15">
    <location>
        <begin position="1592"/>
        <end position="1610"/>
    </location>
</feature>
<dbReference type="InterPro" id="IPR023415">
    <property type="entry name" value="LDLR_class-A_CS"/>
</dbReference>
<dbReference type="GO" id="GO:0006898">
    <property type="term" value="P:receptor-mediated endocytosis"/>
    <property type="evidence" value="ECO:0007669"/>
    <property type="project" value="TreeGrafter"/>
</dbReference>
<evidence type="ECO:0000256" key="7">
    <source>
        <dbReference type="ARBA" id="ARBA00022729"/>
    </source>
</evidence>
<feature type="region of interest" description="Disordered" evidence="17">
    <location>
        <begin position="487"/>
        <end position="533"/>
    </location>
</feature>
<feature type="repeat" description="LDL-receptor class B" evidence="16">
    <location>
        <begin position="1091"/>
        <end position="1134"/>
    </location>
</feature>
<evidence type="ECO:0000256" key="2">
    <source>
        <dbReference type="ARBA" id="ARBA00009939"/>
    </source>
</evidence>
<dbReference type="FunCoup" id="W5JIH8">
    <property type="interactions" value="2"/>
</dbReference>
<feature type="disulfide bond" evidence="15">
    <location>
        <begin position="1861"/>
        <end position="1873"/>
    </location>
</feature>
<evidence type="ECO:0000256" key="3">
    <source>
        <dbReference type="ARBA" id="ARBA00022475"/>
    </source>
</evidence>
<evidence type="ECO:0000256" key="9">
    <source>
        <dbReference type="ARBA" id="ARBA00022989"/>
    </source>
</evidence>
<keyword evidence="12 19" id="KW-0675">Receptor</keyword>
<dbReference type="CDD" id="cd00112">
    <property type="entry name" value="LDLa"/>
    <property type="match status" value="12"/>
</dbReference>
<keyword evidence="6" id="KW-0812">Transmembrane</keyword>
<feature type="compositionally biased region" description="Polar residues" evidence="17">
    <location>
        <begin position="2447"/>
        <end position="2467"/>
    </location>
</feature>
<keyword evidence="4 14" id="KW-0245">EGF-like domain</keyword>
<dbReference type="Gene3D" id="3.30.160.20">
    <property type="match status" value="1"/>
</dbReference>
<dbReference type="HOGENOM" id="CLU_000085_5_0_1"/>
<evidence type="ECO:0000259" key="18">
    <source>
        <dbReference type="PROSITE" id="PS50026"/>
    </source>
</evidence>
<dbReference type="PROSITE" id="PS01186">
    <property type="entry name" value="EGF_2"/>
    <property type="match status" value="1"/>
</dbReference>
<dbReference type="InterPro" id="IPR051221">
    <property type="entry name" value="LDLR-related"/>
</dbReference>
<feature type="repeat" description="LDL-receptor class B" evidence="16">
    <location>
        <begin position="1135"/>
        <end position="1177"/>
    </location>
</feature>
<evidence type="ECO:0000256" key="16">
    <source>
        <dbReference type="PROSITE-ProRule" id="PRU00461"/>
    </source>
</evidence>
<dbReference type="InterPro" id="IPR000033">
    <property type="entry name" value="LDLR_classB_rpt"/>
</dbReference>
<dbReference type="Pfam" id="PF00057">
    <property type="entry name" value="Ldl_recept_a"/>
    <property type="match status" value="11"/>
</dbReference>
<dbReference type="VEuPathDB" id="VectorBase:ADAR2_004537"/>
<organism evidence="19">
    <name type="scientific">Anopheles darlingi</name>
    <name type="common">Mosquito</name>
    <dbReference type="NCBI Taxonomy" id="43151"/>
    <lineage>
        <taxon>Eukaryota</taxon>
        <taxon>Metazoa</taxon>
        <taxon>Ecdysozoa</taxon>
        <taxon>Arthropoda</taxon>
        <taxon>Hexapoda</taxon>
        <taxon>Insecta</taxon>
        <taxon>Pterygota</taxon>
        <taxon>Neoptera</taxon>
        <taxon>Endopterygota</taxon>
        <taxon>Diptera</taxon>
        <taxon>Nematocera</taxon>
        <taxon>Culicoidea</taxon>
        <taxon>Culicidae</taxon>
        <taxon>Anophelinae</taxon>
        <taxon>Anopheles</taxon>
    </lineage>
</organism>
<feature type="disulfide bond" evidence="15">
    <location>
        <begin position="1656"/>
        <end position="1671"/>
    </location>
</feature>
<dbReference type="PROSITE" id="PS01209">
    <property type="entry name" value="LDLRA_1"/>
    <property type="match status" value="5"/>
</dbReference>
<sequence>MLALLCACSLWRKRRQLCGWETSGRHSQSEGDSAGSCYAPPQYSRCNSFHIHAPPPYMEVASKPDLYPLVFSYADHGKGNGANYLMVQYFRNYLMQPLGSMSGTSTVDSLSSSFICNANEANTLVPPPYSRAASPDMMPASARNCSLQRSASQQICAAQDGMVGNQSAPAHVQYTRDEESEHAASEQNHTLSRDQPSEEMLPDSSISINNSLSCSNVCHSEPVIVQRAAHYRHASIDRLGAKESASQGVLESSGTMFSRMSDQGEMVEPSSRKPSYHPQPMNRTVSYPSPPTNSLGSFEKRAVIGGGGSHLGHYSSCLDNAHDSHALNNRRGNLAQRHDVICKLCNLMGNMTGSVPVELFRQLQPERPVQRKSIETGGDMLATQRNNAAQQYILQPHQCPQQQRSQQSQQYQQKNILEFSGNSDDSMMIEDNGEKTEAQMRSSCIGSCTGSNVSSLLNIDSLHSPPRATSPTAEVRELLEQIRQLHDGNQQQRHTESHSQDQGATVPTMSSPPTSDEVHDNAPLPTNRRPSSLISKRSKLFNKYGVQCAPSVASGGCSRAMYIPIASTSNAYIATPAAVRCHLRSPSSMSTAATSFLSRGRSRYSWMSKSAPTTPGTVAPGGAGPAALGDHSPLLLNEQDEDGMGRLEVILVLAIMATGSDLAAGKKVESITCGVHEYQCENGACIPLAGRCNEIKECADGSDESDCDYFLCRGPFWYKCKAEATCISAASRCDKHLDCLLGDDEDNCDNYEVPHKPLLCGKSEFTCTDKVCIPLDLMCDGIEHCPDGSDETIGCIDIDSKCSGFLCRNKQCLRTSSWVCDGMRDCSDGSDEEHCLHECTLEQGKYECANNNTCITVQDVCNGKDDCGDGSDEGAGCKTDTCAQLQCGERPCQRMPNGRSVCLCGDGFRFNNLTHQCEDINECDRYGLCSQGCINTPGSFRCTCVDQFELKRDRRTCELTTGTEALMLYTTQRSIGALYLSSLHQYYVAKELSQVIGVSYDGQHVYWTDIAHKTESIERAQEDGSKRELLLTAGLISPEDIALDWLTGNIYFSDSGQMHIAVCSNDGFYCKAIVQEKLHKPRGLALLPQNGTLFYSDWGDNAQIGCARMDGSEQRIIVSDGIHWPNGLTLDWPNERLYWVDAKLKLIESMRLDGRDRTVILSGVLKHPFAVAVFNDRIYWSDWDTKSIQSCDKFTGKGRQNMVHDRVIFDVHVYHSSLQPKSNHPCLNHTCSHLCLLTSNATYACACPSGMVLQPNRHTCQETAKRQSLLLGIGSYLLSLKHHPFGRHEEGKGVPLSINISRLAFNSLTGEVLVADNVQRAIYAVNLETKATRALVTTHIGSVSALALDYLSNTLFWCDTDRSTIELYSLETHHRSIVQHFVGGDAPVALALIPEIGKMFIALRSRTAPWHTHIDQLAMTGRGPHAHVMEERVSSNGSIAFHVDHDLRAVFWSDQRSGRIEMTSYEGDTRHLYRDYLRHPVSITVIGDELFWTGYHSQRLYWSDKHNMGTTKRMTIPMPPDVPVPDQIPIAATVPIRHQEHPCRQRSNAGCSHICVAAGLYAAACVCPNGMVFNATALSKVCVRAADCEFRCKSGECLPPGKRCNGHPDCPDGSDEQNCRPAATVGGGARFAAVDCHWNEFRCADGRKCIAANRRCDKVPDCNDASDEANCDGYVRHGECRPTQFTCANGLCIDANQRCDGYADCRDGSDEVGCKPSASSNGTATGTCAAGMFRCNSGQCIPGAWECDDTPDCADSSDEHTQCHTSDADGKGSCRPGHHKCSVTGLCIDGSMVCDGNDDCGDGSDEEGCHPQHDTLCTQLEKGNASLFYCTRSSHCFDISARCNGTAECPHGEDETDCPGCAHHDFECANGQCIPGEWRCDKELDCADGSDERNCTAATVRTAMEPQRMVCGPDEFECTAGECIGQAKLCDGKVDCSNDRDEGGSCSTACPGGRGPCAQQCLKTPAGSVCSCLEGYELQGDRKSCADIDECRSAGRPCAQICTNVPGSYRCSCYDGYMLKPDKVTCKATGANYYLLYARSDKIQRFDIKPTPSITTVVHANSSRITSMDVNAHRGKLYYTVENTSAIFEAALEGNESRSLLRQIGKPDKLAVDWVANNVYFIDGSEPSIKVCSIERGTCARLVTFMRQNFLKALCVDPVNKYMFFSVLYSWVFKIPHAIFRANLDGTLKEIVTRDDSLATALAVDHHTETLYYTDLVKNTLSRVDYNGKNLKVLVQGQPHIINNPISLVLYENHAIILNRAASGGVSYCQLFGSYQCQRFSVNVPPAQLLLLVQDSRQPLIDNVCAASANDCSHLCIPSKGKGICVCPNGQSIAAGDLCPAPEDSERKAIVPFRHALNEMDSSLPGDSSDAGNNADDGITAALFKYGMLGLCMFGLIGGALYYVKWRRGSDAFNVGIHYTNLELSSLDTDALPKEGEREHTEHTSDQKMNITSKASPNSQETGDPSIQQANNQKLDTVETTSAGDSNSSQDYNGEGIGSKFKKFVFCRKPSTAGERKKTEKERKARQMRRLRKWLTPKNAVVALHELHGPGMPEFCIKTTGQETKAEIVINNIKYEATAANKTLAKARASEQALRDMAIAEMTKAQQTESRAGETAMDCESIDYLTDNVPMMHLASFALYKLFSEWQNDGFDVPAIKAPKPKAPTSTEVVQNSLAPKVPKTIADLPSDAAQRHPTALLAYFESKTSPINICVGNFFRRADLLNHKRYKLPEQVIPLPQVDGYQ</sequence>
<feature type="disulfide bond" evidence="15">
    <location>
        <begin position="1728"/>
        <end position="1740"/>
    </location>
</feature>
<evidence type="ECO:0000256" key="15">
    <source>
        <dbReference type="PROSITE-ProRule" id="PRU00124"/>
    </source>
</evidence>
<dbReference type="InterPro" id="IPR018097">
    <property type="entry name" value="EGF_Ca-bd_CS"/>
</dbReference>
<keyword evidence="5" id="KW-0254">Endocytosis</keyword>
<dbReference type="InterPro" id="IPR002172">
    <property type="entry name" value="LDrepeatLR_classA_rpt"/>
</dbReference>
<dbReference type="EMBL" id="ADMH02001298">
    <property type="protein sequence ID" value="ETN63098.1"/>
    <property type="molecule type" value="Genomic_DNA"/>
</dbReference>
<feature type="disulfide bond" evidence="15">
    <location>
        <begin position="820"/>
        <end position="835"/>
    </location>
</feature>
<dbReference type="FunFam" id="4.10.400.10:FF:000002">
    <property type="entry name" value="Low-density lipoprotein receptor-related protein 1"/>
    <property type="match status" value="1"/>
</dbReference>
<dbReference type="FunFam" id="2.120.10.30:FF:000241">
    <property type="entry name" value="Low-density lipoprotein receptor-related protein 6"/>
    <property type="match status" value="1"/>
</dbReference>
<dbReference type="CDD" id="cd00054">
    <property type="entry name" value="EGF_CA"/>
    <property type="match status" value="2"/>
</dbReference>
<dbReference type="Gene3D" id="2.10.25.10">
    <property type="entry name" value="Laminin"/>
    <property type="match status" value="3"/>
</dbReference>
<dbReference type="PRINTS" id="PR00261">
    <property type="entry name" value="LDLRECEPTOR"/>
</dbReference>
<feature type="compositionally biased region" description="Basic and acidic residues" evidence="17">
    <location>
        <begin position="174"/>
        <end position="184"/>
    </location>
</feature>
<comment type="caution">
    <text evidence="14">Lacks conserved residue(s) required for the propagation of feature annotation.</text>
</comment>
<feature type="region of interest" description="Disordered" evidence="17">
    <location>
        <begin position="2433"/>
        <end position="2467"/>
    </location>
</feature>
<evidence type="ECO:0000313" key="20">
    <source>
        <dbReference type="EnsemblMetazoa" id="ADAC005195-PA"/>
    </source>
</evidence>
<keyword evidence="3" id="KW-1003">Cell membrane</keyword>
<dbReference type="GO" id="GO:0005509">
    <property type="term" value="F:calcium ion binding"/>
    <property type="evidence" value="ECO:0007669"/>
    <property type="project" value="InterPro"/>
</dbReference>
<reference evidence="19" key="2">
    <citation type="submission" date="2010-05" db="EMBL/GenBank/DDBJ databases">
        <authorList>
            <person name="Almeida L.G."/>
            <person name="Nicolas M.F."/>
            <person name="Souza R.C."/>
            <person name="Vasconcelos A.T.R."/>
        </authorList>
    </citation>
    <scope>NUCLEOTIDE SEQUENCE</scope>
</reference>
<evidence type="ECO:0000256" key="10">
    <source>
        <dbReference type="ARBA" id="ARBA00023136"/>
    </source>
</evidence>
<evidence type="ECO:0000256" key="13">
    <source>
        <dbReference type="ARBA" id="ARBA00023180"/>
    </source>
</evidence>
<evidence type="ECO:0000313" key="21">
    <source>
        <dbReference type="Proteomes" id="UP000000673"/>
    </source>
</evidence>
<feature type="disulfide bond" evidence="15">
    <location>
        <begin position="692"/>
        <end position="707"/>
    </location>
</feature>
<dbReference type="SMART" id="SM00181">
    <property type="entry name" value="EGF"/>
    <property type="match status" value="9"/>
</dbReference>
<dbReference type="InterPro" id="IPR049883">
    <property type="entry name" value="NOTCH1_EGF-like"/>
</dbReference>
<feature type="region of interest" description="Disordered" evidence="17">
    <location>
        <begin position="2476"/>
        <end position="2495"/>
    </location>
</feature>
<feature type="disulfide bond" evidence="15">
    <location>
        <begin position="733"/>
        <end position="748"/>
    </location>
</feature>
<gene>
    <name evidence="19" type="ORF">AND_005195</name>
</gene>
<dbReference type="FunFam" id="2.10.25.10:FF:000010">
    <property type="entry name" value="Pro-epidermal growth factor"/>
    <property type="match status" value="1"/>
</dbReference>
<dbReference type="FunFam" id="2.10.25.10:FF:000009">
    <property type="entry name" value="Low-density lipoprotein receptor isoform 1"/>
    <property type="match status" value="1"/>
</dbReference>
<evidence type="ECO:0000256" key="17">
    <source>
        <dbReference type="SAM" id="MobiDB-lite"/>
    </source>
</evidence>
<dbReference type="InterPro" id="IPR001881">
    <property type="entry name" value="EGF-like_Ca-bd_dom"/>
</dbReference>
<dbReference type="eggNOG" id="KOG1215">
    <property type="taxonomic scope" value="Eukaryota"/>
</dbReference>
<dbReference type="SUPFAM" id="SSF57424">
    <property type="entry name" value="LDL receptor-like module"/>
    <property type="match status" value="12"/>
</dbReference>
<protein>
    <submittedName>
        <fullName evidence="19">Low-density lipoprotein receptor (Ldl)</fullName>
    </submittedName>
</protein>
<accession>W5JIH8</accession>
<feature type="region of interest" description="Disordered" evidence="17">
    <location>
        <begin position="260"/>
        <end position="281"/>
    </location>
</feature>
<feature type="disulfide bond" evidence="15">
    <location>
        <begin position="1911"/>
        <end position="1923"/>
    </location>
</feature>
<dbReference type="SMART" id="SM00192">
    <property type="entry name" value="LDLa"/>
    <property type="match status" value="13"/>
</dbReference>
<evidence type="ECO:0000256" key="12">
    <source>
        <dbReference type="ARBA" id="ARBA00023170"/>
    </source>
</evidence>
<dbReference type="Proteomes" id="UP000000673">
    <property type="component" value="Unassembled WGS sequence"/>
</dbReference>
<evidence type="ECO:0000256" key="14">
    <source>
        <dbReference type="PROSITE-ProRule" id="PRU00076"/>
    </source>
</evidence>
<evidence type="ECO:0000256" key="4">
    <source>
        <dbReference type="ARBA" id="ARBA00022536"/>
    </source>
</evidence>
<dbReference type="FunFam" id="2.10.25.10:FF:000037">
    <property type="entry name" value="Signal peptide, CUB domain and EGF-like domain-containing 2"/>
    <property type="match status" value="1"/>
</dbReference>
<keyword evidence="13" id="KW-0325">Glycoprotein</keyword>
<dbReference type="InterPro" id="IPR036055">
    <property type="entry name" value="LDL_receptor-like_sf"/>
</dbReference>
<dbReference type="PROSITE" id="PS51120">
    <property type="entry name" value="LDLRB"/>
    <property type="match status" value="3"/>
</dbReference>
<dbReference type="SMART" id="SM00135">
    <property type="entry name" value="LY"/>
    <property type="match status" value="9"/>
</dbReference>
<dbReference type="PROSITE" id="PS01187">
    <property type="entry name" value="EGF_CA"/>
    <property type="match status" value="2"/>
</dbReference>
<evidence type="ECO:0000256" key="11">
    <source>
        <dbReference type="ARBA" id="ARBA00023157"/>
    </source>
</evidence>
<feature type="disulfide bond" evidence="15">
    <location>
        <begin position="1794"/>
        <end position="1809"/>
    </location>
</feature>
<feature type="repeat" description="LDL-receptor class B" evidence="16">
    <location>
        <begin position="1003"/>
        <end position="1047"/>
    </location>
</feature>
<dbReference type="PROSITE" id="PS00010">
    <property type="entry name" value="ASX_HYDROXYL"/>
    <property type="match status" value="2"/>
</dbReference>
<dbReference type="EnsemblMetazoa" id="ADAC005195-RA">
    <property type="protein sequence ID" value="ADAC005195-PA"/>
    <property type="gene ID" value="ADAC005195"/>
</dbReference>
<name>W5JIH8_ANODA</name>
<dbReference type="VEuPathDB" id="VectorBase:ADAC005195"/>
<keyword evidence="9" id="KW-1133">Transmembrane helix</keyword>
<dbReference type="SMART" id="SM00179">
    <property type="entry name" value="EGF_CA"/>
    <property type="match status" value="3"/>
</dbReference>
<keyword evidence="19" id="KW-0449">Lipoprotein</keyword>
<dbReference type="SUPFAM" id="SSF63825">
    <property type="entry name" value="YWTD domain"/>
    <property type="match status" value="3"/>
</dbReference>
<dbReference type="Pfam" id="PF00058">
    <property type="entry name" value="Ldl_recept_b"/>
    <property type="match status" value="3"/>
</dbReference>
<keyword evidence="10" id="KW-0472">Membrane</keyword>
<feature type="disulfide bond" evidence="15">
    <location>
        <begin position="760"/>
        <end position="772"/>
    </location>
</feature>
<reference evidence="19" key="3">
    <citation type="journal article" date="2013" name="Nucleic Acids Res.">
        <title>The genome of Anopheles darlingi, the main neotropical malaria vector.</title>
        <authorList>
            <person name="Marinotti O."/>
            <person name="Cerqueira G.C."/>
            <person name="de Almeida L.G."/>
            <person name="Ferro M.I."/>
            <person name="Loreto E.L."/>
            <person name="Zaha A."/>
            <person name="Teixeira S.M."/>
            <person name="Wespiser A.R."/>
            <person name="Almeida E Silva A."/>
            <person name="Schlindwein A.D."/>
            <person name="Pacheco A.C."/>
            <person name="Silva A.L."/>
            <person name="Graveley B.R."/>
            <person name="Walenz B.P."/>
            <person name="Lima Bde A."/>
            <person name="Ribeiro C.A."/>
            <person name="Nunes-Silva C.G."/>
            <person name="de Carvalho C.R."/>
            <person name="Soares C.M."/>
            <person name="de Menezes C.B."/>
            <person name="Matiolli C."/>
            <person name="Caffrey D."/>
            <person name="Araujo D.A."/>
            <person name="de Oliveira D.M."/>
            <person name="Golenbock D."/>
            <person name="Grisard E.C."/>
            <person name="Fantinatti-Garboggini F."/>
            <person name="de Carvalho F.M."/>
            <person name="Barcellos F.G."/>
            <person name="Prosdocimi F."/>
            <person name="May G."/>
            <person name="Azevedo Junior G.M."/>
            <person name="Guimaraes G.M."/>
            <person name="Goldman G.H."/>
            <person name="Padilha I.Q."/>
            <person name="Batista Jda S."/>
            <person name="Ferro J.A."/>
            <person name="Ribeiro J.M."/>
            <person name="Fietto J.L."/>
            <person name="Dabbas K.M."/>
            <person name="Cerdeira L."/>
            <person name="Agnez-Lima L.F."/>
            <person name="Brocchi M."/>
            <person name="de Carvalho M.O."/>
            <person name="Teixeira Mde M."/>
            <person name="Diniz Maia Mde M."/>
            <person name="Goldman M.H."/>
            <person name="Cruz Schneider M.P."/>
            <person name="Felipe M.S."/>
            <person name="Hungria M."/>
            <person name="Nicolas M.F."/>
            <person name="Pereira M."/>
            <person name="Montes M.A."/>
            <person name="Cantao M.E."/>
            <person name="Vincentz M."/>
            <person name="Rafael M.S."/>
            <person name="Silverman N."/>
            <person name="Stoco P.H."/>
            <person name="Souza R.C."/>
            <person name="Vicentini R."/>
            <person name="Gazzinelli R.T."/>
            <person name="Neves Rde O."/>
            <person name="Silva R."/>
            <person name="Astolfi-Filho S."/>
            <person name="Maciel T.E."/>
            <person name="Urmenyi T.P."/>
            <person name="Tadei W.P."/>
            <person name="Camargo E.P."/>
            <person name="de Vasconcelos A.T."/>
        </authorList>
    </citation>
    <scope>NUCLEOTIDE SEQUENCE</scope>
</reference>
<feature type="disulfide bond" evidence="15">
    <location>
        <begin position="1699"/>
        <end position="1714"/>
    </location>
</feature>
<evidence type="ECO:0000313" key="19">
    <source>
        <dbReference type="EMBL" id="ETN63098.1"/>
    </source>
</evidence>
<reference evidence="20" key="4">
    <citation type="submission" date="2015-06" db="UniProtKB">
        <authorList>
            <consortium name="EnsemblMetazoa"/>
        </authorList>
    </citation>
    <scope>IDENTIFICATION</scope>
</reference>
<feature type="disulfide bond" evidence="15">
    <location>
        <begin position="1918"/>
        <end position="1936"/>
    </location>
</feature>
<dbReference type="Gene3D" id="2.120.10.30">
    <property type="entry name" value="TolB, C-terminal domain"/>
    <property type="match status" value="3"/>
</dbReference>
<dbReference type="PANTHER" id="PTHR22722:SF14">
    <property type="entry name" value="MEGALIN, ISOFORM A"/>
    <property type="match status" value="1"/>
</dbReference>
<feature type="disulfide bond" evidence="15">
    <location>
        <begin position="767"/>
        <end position="785"/>
    </location>
</feature>
<feature type="disulfide bond" evidence="15">
    <location>
        <begin position="1880"/>
        <end position="1895"/>
    </location>
</feature>
<feature type="disulfide bond" evidence="15">
    <location>
        <begin position="1735"/>
        <end position="1753"/>
    </location>
</feature>
<keyword evidence="8" id="KW-0677">Repeat</keyword>
<evidence type="ECO:0000256" key="6">
    <source>
        <dbReference type="ARBA" id="ARBA00022692"/>
    </source>
</evidence>
<proteinExistence type="inferred from homology"/>